<keyword evidence="4" id="KW-1185">Reference proteome</keyword>
<evidence type="ECO:0000313" key="3">
    <source>
        <dbReference type="EMBL" id="KAE9391223.1"/>
    </source>
</evidence>
<feature type="compositionally biased region" description="Basic and acidic residues" evidence="1">
    <location>
        <begin position="1"/>
        <end position="14"/>
    </location>
</feature>
<reference evidence="3" key="1">
    <citation type="journal article" date="2019" name="Environ. Microbiol.">
        <title>Fungal ecological strategies reflected in gene transcription - a case study of two litter decomposers.</title>
        <authorList>
            <person name="Barbi F."/>
            <person name="Kohler A."/>
            <person name="Barry K."/>
            <person name="Baskaran P."/>
            <person name="Daum C."/>
            <person name="Fauchery L."/>
            <person name="Ihrmark K."/>
            <person name="Kuo A."/>
            <person name="LaButti K."/>
            <person name="Lipzen A."/>
            <person name="Morin E."/>
            <person name="Grigoriev I.V."/>
            <person name="Henrissat B."/>
            <person name="Lindahl B."/>
            <person name="Martin F."/>
        </authorList>
    </citation>
    <scope>NUCLEOTIDE SEQUENCE</scope>
    <source>
        <strain evidence="3">JB14</strain>
    </source>
</reference>
<dbReference type="AlphaFoldDB" id="A0A6A4H0J8"/>
<evidence type="ECO:0000256" key="1">
    <source>
        <dbReference type="SAM" id="MobiDB-lite"/>
    </source>
</evidence>
<keyword evidence="2" id="KW-0812">Transmembrane</keyword>
<dbReference type="Proteomes" id="UP000799118">
    <property type="component" value="Unassembled WGS sequence"/>
</dbReference>
<feature type="transmembrane region" description="Helical" evidence="2">
    <location>
        <begin position="35"/>
        <end position="54"/>
    </location>
</feature>
<dbReference type="OrthoDB" id="5570013at2759"/>
<evidence type="ECO:0000256" key="2">
    <source>
        <dbReference type="SAM" id="Phobius"/>
    </source>
</evidence>
<sequence>MDVEKLVQRKDDPNVHSPDSPPTVSGNHWKNRRLFAARVCVVFIAVMYFTWIAARHGLVNIKKITAPVTSNLRPLPLVPFAESDSSIWSCRPHSAIDGASGSVSTQLFQLPTDSNGLFLTSEGASVNGNIKVEVADEPACRGSGNMLFVNVSTYHNSGAPLNSEFAPRICGMNSPVDGFYGVGVFDAVSPYDAEHKVSETQTNITITLPRTVNGDPLVISNFIVSMGAFSQQIGNLSSVHFESIYLSSKTVQVEALSADHAVIRTNESPIEGEFEVTDTLELDTANAPIRVGVKMVNDRGIFTRLKMTTSNSPITADLELTGFKDYNEFASGRFSIEARSTNAQVVIRHLSASVGSTVMLKAETTNAPMDVQMHPTYEGSFALKTTNAKHNVDCLSCKDTNDPEGHGRSRKITLKQIQGGQLASGYVYWGEGYDGRHRGEIRMETTNKDMSLTV</sequence>
<keyword evidence="2" id="KW-1133">Transmembrane helix</keyword>
<keyword evidence="2" id="KW-0472">Membrane</keyword>
<dbReference type="EMBL" id="ML769632">
    <property type="protein sequence ID" value="KAE9391223.1"/>
    <property type="molecule type" value="Genomic_DNA"/>
</dbReference>
<protein>
    <submittedName>
        <fullName evidence="3">Uncharacterized protein</fullName>
    </submittedName>
</protein>
<feature type="region of interest" description="Disordered" evidence="1">
    <location>
        <begin position="1"/>
        <end position="25"/>
    </location>
</feature>
<evidence type="ECO:0000313" key="4">
    <source>
        <dbReference type="Proteomes" id="UP000799118"/>
    </source>
</evidence>
<accession>A0A6A4H0J8</accession>
<name>A0A6A4H0J8_9AGAR</name>
<gene>
    <name evidence="3" type="ORF">BT96DRAFT_317674</name>
</gene>
<proteinExistence type="predicted"/>
<organism evidence="3 4">
    <name type="scientific">Gymnopus androsaceus JB14</name>
    <dbReference type="NCBI Taxonomy" id="1447944"/>
    <lineage>
        <taxon>Eukaryota</taxon>
        <taxon>Fungi</taxon>
        <taxon>Dikarya</taxon>
        <taxon>Basidiomycota</taxon>
        <taxon>Agaricomycotina</taxon>
        <taxon>Agaricomycetes</taxon>
        <taxon>Agaricomycetidae</taxon>
        <taxon>Agaricales</taxon>
        <taxon>Marasmiineae</taxon>
        <taxon>Omphalotaceae</taxon>
        <taxon>Gymnopus</taxon>
    </lineage>
</organism>